<dbReference type="Gramene" id="ERN20577">
    <property type="protein sequence ID" value="ERN20577"/>
    <property type="gene ID" value="AMTR_s00070p00056610"/>
</dbReference>
<dbReference type="Pfam" id="PF11566">
    <property type="entry name" value="PI31_Prot_N"/>
    <property type="match status" value="1"/>
</dbReference>
<comment type="similarity">
    <text evidence="1">Belongs to the proteasome inhibitor PI31 family.</text>
</comment>
<dbReference type="GO" id="GO:0043161">
    <property type="term" value="P:proteasome-mediated ubiquitin-dependent protein catabolic process"/>
    <property type="evidence" value="ECO:0007669"/>
    <property type="project" value="InterPro"/>
</dbReference>
<dbReference type="STRING" id="13333.U5DGH7"/>
<dbReference type="GO" id="GO:0004866">
    <property type="term" value="F:endopeptidase inhibitor activity"/>
    <property type="evidence" value="ECO:0007669"/>
    <property type="project" value="InterPro"/>
</dbReference>
<sequence>MASEGAALAVIRASRPTFRNPKDKVAFAVHASFIAAGYSLIATGNRVFADDPSSFNGQEEVGIEGWNDLEDCYGYVYSKPEKGSNKLVLVKCLAMGDKLVVDALRIGDESKEPLNLEVNVNDYVRDDATSSNYAELYKDFSRLVDKINSSILLKIEPPVKKDTTSTTSRLEIGEGSEGEQTHPSVSIPLQHQPYSGLRVPPVFPVGISDLLPGPGAGMYPRGDFGIGGDMLLGPNDPHWGSLGGGQPVFPGGIPGVPPGARFEPYGPPGVPGFEPGCFVRNPRRPPGNGHPDLEHFSPF</sequence>
<dbReference type="PANTHER" id="PTHR13266:SF1">
    <property type="entry name" value="PROTEASOME INHIBITOR PI31 SUBUNIT"/>
    <property type="match status" value="1"/>
</dbReference>
<dbReference type="AlphaFoldDB" id="U5DGH7"/>
<accession>U5DGH7</accession>
<dbReference type="EMBL" id="KI392058">
    <property type="protein sequence ID" value="ERN20577.1"/>
    <property type="molecule type" value="Genomic_DNA"/>
</dbReference>
<keyword evidence="2" id="KW-0647">Proteasome</keyword>
<evidence type="ECO:0000256" key="2">
    <source>
        <dbReference type="ARBA" id="ARBA00022942"/>
    </source>
</evidence>
<reference evidence="6" key="1">
    <citation type="journal article" date="2013" name="Science">
        <title>The Amborella genome and the evolution of flowering plants.</title>
        <authorList>
            <consortium name="Amborella Genome Project"/>
        </authorList>
    </citation>
    <scope>NUCLEOTIDE SEQUENCE [LARGE SCALE GENOMIC DNA]</scope>
</reference>
<name>U5DGH7_AMBTC</name>
<dbReference type="GO" id="GO:0070628">
    <property type="term" value="F:proteasome binding"/>
    <property type="evidence" value="ECO:0007669"/>
    <property type="project" value="InterPro"/>
</dbReference>
<dbReference type="KEGG" id="atr:18449000"/>
<dbReference type="Gene3D" id="3.40.1000.30">
    <property type="match status" value="1"/>
</dbReference>
<feature type="region of interest" description="Disordered" evidence="3">
    <location>
        <begin position="163"/>
        <end position="190"/>
    </location>
</feature>
<organism evidence="5 6">
    <name type="scientific">Amborella trichopoda</name>
    <dbReference type="NCBI Taxonomy" id="13333"/>
    <lineage>
        <taxon>Eukaryota</taxon>
        <taxon>Viridiplantae</taxon>
        <taxon>Streptophyta</taxon>
        <taxon>Embryophyta</taxon>
        <taxon>Tracheophyta</taxon>
        <taxon>Spermatophyta</taxon>
        <taxon>Magnoliopsida</taxon>
        <taxon>Amborellales</taxon>
        <taxon>Amborellaceae</taxon>
        <taxon>Amborella</taxon>
    </lineage>
</organism>
<evidence type="ECO:0000259" key="4">
    <source>
        <dbReference type="Pfam" id="PF11566"/>
    </source>
</evidence>
<evidence type="ECO:0000313" key="5">
    <source>
        <dbReference type="EMBL" id="ERN20577.1"/>
    </source>
</evidence>
<dbReference type="OrthoDB" id="68090at2759"/>
<dbReference type="GO" id="GO:0000502">
    <property type="term" value="C:proteasome complex"/>
    <property type="evidence" value="ECO:0007669"/>
    <property type="project" value="UniProtKB-KW"/>
</dbReference>
<dbReference type="PANTHER" id="PTHR13266">
    <property type="entry name" value="PROTEASOME INHIBITOR"/>
    <property type="match status" value="1"/>
</dbReference>
<keyword evidence="6" id="KW-1185">Reference proteome</keyword>
<proteinExistence type="inferred from homology"/>
<feature type="domain" description="PI31 proteasome regulator N-terminal" evidence="4">
    <location>
        <begin position="15"/>
        <end position="161"/>
    </location>
</feature>
<protein>
    <recommendedName>
        <fullName evidence="4">PI31 proteasome regulator N-terminal domain-containing protein</fullName>
    </recommendedName>
</protein>
<evidence type="ECO:0000256" key="1">
    <source>
        <dbReference type="ARBA" id="ARBA00006405"/>
    </source>
</evidence>
<dbReference type="GO" id="GO:0006511">
    <property type="term" value="P:ubiquitin-dependent protein catabolic process"/>
    <property type="evidence" value="ECO:0000318"/>
    <property type="project" value="GO_Central"/>
</dbReference>
<dbReference type="InterPro" id="IPR021625">
    <property type="entry name" value="PI31_Prot_N"/>
</dbReference>
<dbReference type="OMA" id="PFGFPDI"/>
<evidence type="ECO:0000313" key="6">
    <source>
        <dbReference type="Proteomes" id="UP000017836"/>
    </source>
</evidence>
<dbReference type="eggNOG" id="KOG4761">
    <property type="taxonomic scope" value="Eukaryota"/>
</dbReference>
<dbReference type="InterPro" id="IPR045128">
    <property type="entry name" value="PI31-like"/>
</dbReference>
<dbReference type="Proteomes" id="UP000017836">
    <property type="component" value="Unassembled WGS sequence"/>
</dbReference>
<feature type="compositionally biased region" description="Polar residues" evidence="3">
    <location>
        <begin position="181"/>
        <end position="190"/>
    </location>
</feature>
<evidence type="ECO:0000256" key="3">
    <source>
        <dbReference type="SAM" id="MobiDB-lite"/>
    </source>
</evidence>
<gene>
    <name evidence="5" type="ORF">AMTR_s00070p00056610</name>
</gene>
<dbReference type="HOGENOM" id="CLU_079501_0_0_1"/>